<dbReference type="OrthoDB" id="1248654at2"/>
<comment type="caution">
    <text evidence="1">The sequence shown here is derived from an EMBL/GenBank/DDBJ whole genome shotgun (WGS) entry which is preliminary data.</text>
</comment>
<dbReference type="RefSeq" id="WP_116760684.1">
    <property type="nucleotide sequence ID" value="NZ_QCZH01000002.1"/>
</dbReference>
<organism evidence="1 2">
    <name type="scientific">Flavobacterium laiguense</name>
    <dbReference type="NCBI Taxonomy" id="2169409"/>
    <lineage>
        <taxon>Bacteria</taxon>
        <taxon>Pseudomonadati</taxon>
        <taxon>Bacteroidota</taxon>
        <taxon>Flavobacteriia</taxon>
        <taxon>Flavobacteriales</taxon>
        <taxon>Flavobacteriaceae</taxon>
        <taxon>Flavobacterium</taxon>
    </lineage>
</organism>
<reference evidence="1 2" key="1">
    <citation type="submission" date="2018-04" db="EMBL/GenBank/DDBJ databases">
        <title>Flavobacterium sp. nov., isolated from glacier ice.</title>
        <authorList>
            <person name="Liu Q."/>
            <person name="Xin Y.-H."/>
        </authorList>
    </citation>
    <scope>NUCLEOTIDE SEQUENCE [LARGE SCALE GENOMIC DNA]</scope>
    <source>
        <strain evidence="1 2">LB2P30</strain>
    </source>
</reference>
<accession>A0A2U1K172</accession>
<dbReference type="EMBL" id="QCZH01000002">
    <property type="protein sequence ID" value="PWA10929.1"/>
    <property type="molecule type" value="Genomic_DNA"/>
</dbReference>
<proteinExistence type="predicted"/>
<protein>
    <submittedName>
        <fullName evidence="1">Uncharacterized protein</fullName>
    </submittedName>
</protein>
<dbReference type="Proteomes" id="UP000245618">
    <property type="component" value="Unassembled WGS sequence"/>
</dbReference>
<evidence type="ECO:0000313" key="1">
    <source>
        <dbReference type="EMBL" id="PWA10929.1"/>
    </source>
</evidence>
<name>A0A2U1K172_9FLAO</name>
<evidence type="ECO:0000313" key="2">
    <source>
        <dbReference type="Proteomes" id="UP000245618"/>
    </source>
</evidence>
<dbReference type="AlphaFoldDB" id="A0A2U1K172"/>
<keyword evidence="2" id="KW-1185">Reference proteome</keyword>
<sequence>MKKVIAIAVMFISSIGFSQIKVLETVPVEKLGRVNNSFYVQKIGDEFTFFYTTVQSEEEEPALKAFTFKNIDNAYQSLYGIISSGFTASPLNDVKLELPNNFVWLHYIANSDKKTTVQFMVSNKAANSTNVSEPLSKEQVEKLFQKS</sequence>
<gene>
    <name evidence="1" type="ORF">DB891_03620</name>
</gene>